<dbReference type="InterPro" id="IPR011059">
    <property type="entry name" value="Metal-dep_hydrolase_composite"/>
</dbReference>
<dbReference type="RefSeq" id="WP_158552154.1">
    <property type="nucleotide sequence ID" value="NZ_CP060636.1"/>
</dbReference>
<dbReference type="Gene3D" id="2.30.40.10">
    <property type="entry name" value="Urease, subunit C, domain 1"/>
    <property type="match status" value="1"/>
</dbReference>
<name>A0A7G9GL46_9FIRM</name>
<dbReference type="Proteomes" id="UP000515856">
    <property type="component" value="Chromosome"/>
</dbReference>
<gene>
    <name evidence="2" type="ORF">H9Q80_14920</name>
</gene>
<evidence type="ECO:0000313" key="2">
    <source>
        <dbReference type="EMBL" id="QNM11528.1"/>
    </source>
</evidence>
<evidence type="ECO:0000313" key="3">
    <source>
        <dbReference type="Proteomes" id="UP000515856"/>
    </source>
</evidence>
<dbReference type="GO" id="GO:0016810">
    <property type="term" value="F:hydrolase activity, acting on carbon-nitrogen (but not peptide) bonds"/>
    <property type="evidence" value="ECO:0007669"/>
    <property type="project" value="InterPro"/>
</dbReference>
<dbReference type="PANTHER" id="PTHR11113">
    <property type="entry name" value="N-ACETYLGLUCOSAMINE-6-PHOSPHATE DEACETYLASE"/>
    <property type="match status" value="1"/>
</dbReference>
<keyword evidence="3" id="KW-1185">Reference proteome</keyword>
<dbReference type="AlphaFoldDB" id="A0A7G9GL46"/>
<sequence length="243" mass="28246">MRKKATLLITHIHKLYTCKEIGHHMVVLSNAYVGIYHDFIIEVGVKDYSHLIDKDTRVVDATGHIMVPGFIDVCMNLPKLHRFDEARILQETAISYMRHGVTSLYIEEPKPIWYCESFIYEIYWQRKQANGYPIMDLETILKQNQKRKHFCLSAGYNSENPLLSAQMYHIKQQISCVTLLNALCKYPAKRLRLKHVGIIDTGMQADMLLVNALDLEEMFSSLQDQKIYQVIKKGVRIYPNVIV</sequence>
<protein>
    <submittedName>
        <fullName evidence="2">Amidohydrolase family protein</fullName>
    </submittedName>
</protein>
<proteinExistence type="predicted"/>
<dbReference type="SUPFAM" id="SSF51338">
    <property type="entry name" value="Composite domain of metallo-dependent hydrolases"/>
    <property type="match status" value="1"/>
</dbReference>
<reference evidence="2 3" key="1">
    <citation type="submission" date="2020-08" db="EMBL/GenBank/DDBJ databases">
        <authorList>
            <person name="Liu C."/>
            <person name="Sun Q."/>
        </authorList>
    </citation>
    <scope>NUCLEOTIDE SEQUENCE [LARGE SCALE GENOMIC DNA]</scope>
    <source>
        <strain evidence="2 3">NSJ-61</strain>
    </source>
</reference>
<organism evidence="2 3">
    <name type="scientific">[Eubacterium] hominis</name>
    <dbReference type="NCBI Taxonomy" id="2764325"/>
    <lineage>
        <taxon>Bacteria</taxon>
        <taxon>Bacillati</taxon>
        <taxon>Bacillota</taxon>
        <taxon>Erysipelotrichia</taxon>
        <taxon>Erysipelotrichales</taxon>
        <taxon>Erysipelotrichaceae</taxon>
        <taxon>Amedibacillus</taxon>
    </lineage>
</organism>
<dbReference type="EMBL" id="CP060636">
    <property type="protein sequence ID" value="QNM11528.1"/>
    <property type="molecule type" value="Genomic_DNA"/>
</dbReference>
<dbReference type="KEGG" id="ehn:H9Q80_14920"/>
<evidence type="ECO:0000256" key="1">
    <source>
        <dbReference type="ARBA" id="ARBA00022801"/>
    </source>
</evidence>
<keyword evidence="1 2" id="KW-0378">Hydrolase</keyword>
<accession>A0A7G9GL46</accession>